<evidence type="ECO:0000313" key="1">
    <source>
        <dbReference type="EMBL" id="EME38787.1"/>
    </source>
</evidence>
<name>M2XH45_DOTSN</name>
<dbReference type="EMBL" id="KB446546">
    <property type="protein sequence ID" value="EME38787.1"/>
    <property type="molecule type" value="Genomic_DNA"/>
</dbReference>
<dbReference type="HOGENOM" id="CLU_479808_0_0_1"/>
<sequence>MSPAPPLAVLGAVSNAHLLGSYKDLAWSQSDCAELAPRAKPGSLVADVGDSSERVNQDWCWHSRLGAADYVVAVRGAFTADDGIGEGSRPGPSLPGMTVLPLCAALRPSPPPEPAGLHLAMVHRWCPQEGASSARITFRSFAEPLMVVALIVSLYRVLPAQLFVALDIAVVSVALLCSSKHLLESSAGLPLPMGALIAVYHICQSTHGHTSSGCVIPSLASRVAVQALTLFYPRGDYLLLHALAPRWQTASGKLTVGSDLMVRPHDCSRNRCARGLLAAMGQLHASRAIVYHAHGHYSSFQSVKSRSNVIMDLKEHHLSILGMDYDIATFFYVVPTALGGRSRTPLPFSHYNAIHDDFLFLLLLTTTRLTRQQHHHKGSPEHGTLLKCVDMPTPASSAIFATTTECRRCVQTSEGQHATTSSGLPPADHHHSRNVALATDTQRADAGEPRPGHILPETVTTTTNNSRLTALQSFGTLQAPFGGWKVHTSSETHDAPMLANQLEAASTYDEQSHAIGSLLLISTTMSVLAPVIKSCKHAAATRELRGRSRHPIHGASLYALVRDVLCRR</sequence>
<dbReference type="AlphaFoldDB" id="M2XH45"/>
<reference evidence="2" key="1">
    <citation type="journal article" date="2012" name="PLoS Genet.">
        <title>The genomes of the fungal plant pathogens Cladosporium fulvum and Dothistroma septosporum reveal adaptation to different hosts and lifestyles but also signatures of common ancestry.</title>
        <authorList>
            <person name="de Wit P.J.G.M."/>
            <person name="van der Burgt A."/>
            <person name="Oekmen B."/>
            <person name="Stergiopoulos I."/>
            <person name="Abd-Elsalam K.A."/>
            <person name="Aerts A.L."/>
            <person name="Bahkali A.H."/>
            <person name="Beenen H.G."/>
            <person name="Chettri P."/>
            <person name="Cox M.P."/>
            <person name="Datema E."/>
            <person name="de Vries R.P."/>
            <person name="Dhillon B."/>
            <person name="Ganley A.R."/>
            <person name="Griffiths S.A."/>
            <person name="Guo Y."/>
            <person name="Hamelin R.C."/>
            <person name="Henrissat B."/>
            <person name="Kabir M.S."/>
            <person name="Jashni M.K."/>
            <person name="Kema G."/>
            <person name="Klaubauf S."/>
            <person name="Lapidus A."/>
            <person name="Levasseur A."/>
            <person name="Lindquist E."/>
            <person name="Mehrabi R."/>
            <person name="Ohm R.A."/>
            <person name="Owen T.J."/>
            <person name="Salamov A."/>
            <person name="Schwelm A."/>
            <person name="Schijlen E."/>
            <person name="Sun H."/>
            <person name="van den Burg H.A."/>
            <person name="van Ham R.C.H.J."/>
            <person name="Zhang S."/>
            <person name="Goodwin S.B."/>
            <person name="Grigoriev I.V."/>
            <person name="Collemare J."/>
            <person name="Bradshaw R.E."/>
        </authorList>
    </citation>
    <scope>NUCLEOTIDE SEQUENCE [LARGE SCALE GENOMIC DNA]</scope>
    <source>
        <strain evidence="2">NZE10 / CBS 128990</strain>
    </source>
</reference>
<organism evidence="1 2">
    <name type="scientific">Dothistroma septosporum (strain NZE10 / CBS 128990)</name>
    <name type="common">Red band needle blight fungus</name>
    <name type="synonym">Mycosphaerella pini</name>
    <dbReference type="NCBI Taxonomy" id="675120"/>
    <lineage>
        <taxon>Eukaryota</taxon>
        <taxon>Fungi</taxon>
        <taxon>Dikarya</taxon>
        <taxon>Ascomycota</taxon>
        <taxon>Pezizomycotina</taxon>
        <taxon>Dothideomycetes</taxon>
        <taxon>Dothideomycetidae</taxon>
        <taxon>Mycosphaerellales</taxon>
        <taxon>Mycosphaerellaceae</taxon>
        <taxon>Dothistroma</taxon>
    </lineage>
</organism>
<keyword evidence="2" id="KW-1185">Reference proteome</keyword>
<accession>M2XH45</accession>
<reference evidence="1 2" key="2">
    <citation type="journal article" date="2012" name="PLoS Pathog.">
        <title>Diverse lifestyles and strategies of plant pathogenesis encoded in the genomes of eighteen Dothideomycetes fungi.</title>
        <authorList>
            <person name="Ohm R.A."/>
            <person name="Feau N."/>
            <person name="Henrissat B."/>
            <person name="Schoch C.L."/>
            <person name="Horwitz B.A."/>
            <person name="Barry K.W."/>
            <person name="Condon B.J."/>
            <person name="Copeland A.C."/>
            <person name="Dhillon B."/>
            <person name="Glaser F."/>
            <person name="Hesse C.N."/>
            <person name="Kosti I."/>
            <person name="LaButti K."/>
            <person name="Lindquist E.A."/>
            <person name="Lucas S."/>
            <person name="Salamov A.A."/>
            <person name="Bradshaw R.E."/>
            <person name="Ciuffetti L."/>
            <person name="Hamelin R.C."/>
            <person name="Kema G.H.J."/>
            <person name="Lawrence C."/>
            <person name="Scott J.A."/>
            <person name="Spatafora J.W."/>
            <person name="Turgeon B.G."/>
            <person name="de Wit P.J.G.M."/>
            <person name="Zhong S."/>
            <person name="Goodwin S.B."/>
            <person name="Grigoriev I.V."/>
        </authorList>
    </citation>
    <scope>NUCLEOTIDE SEQUENCE [LARGE SCALE GENOMIC DNA]</scope>
    <source>
        <strain evidence="2">NZE10 / CBS 128990</strain>
    </source>
</reference>
<dbReference type="Proteomes" id="UP000016933">
    <property type="component" value="Unassembled WGS sequence"/>
</dbReference>
<proteinExistence type="predicted"/>
<protein>
    <submittedName>
        <fullName evidence="1">Uncharacterized protein</fullName>
    </submittedName>
</protein>
<gene>
    <name evidence="1" type="ORF">DOTSEDRAFT_83475</name>
</gene>
<evidence type="ECO:0000313" key="2">
    <source>
        <dbReference type="Proteomes" id="UP000016933"/>
    </source>
</evidence>